<name>A0ABQ5BG33_9ASTR</name>
<feature type="domain" description="N-acetyltransferase" evidence="1">
    <location>
        <begin position="355"/>
        <end position="495"/>
    </location>
</feature>
<dbReference type="InterPro" id="IPR016181">
    <property type="entry name" value="Acyl_CoA_acyltransferase"/>
</dbReference>
<evidence type="ECO:0000259" key="1">
    <source>
        <dbReference type="PROSITE" id="PS51186"/>
    </source>
</evidence>
<dbReference type="EMBL" id="BQNB010013194">
    <property type="protein sequence ID" value="GJT13007.1"/>
    <property type="molecule type" value="Genomic_DNA"/>
</dbReference>
<organism evidence="2 3">
    <name type="scientific">Tanacetum coccineum</name>
    <dbReference type="NCBI Taxonomy" id="301880"/>
    <lineage>
        <taxon>Eukaryota</taxon>
        <taxon>Viridiplantae</taxon>
        <taxon>Streptophyta</taxon>
        <taxon>Embryophyta</taxon>
        <taxon>Tracheophyta</taxon>
        <taxon>Spermatophyta</taxon>
        <taxon>Magnoliopsida</taxon>
        <taxon>eudicotyledons</taxon>
        <taxon>Gunneridae</taxon>
        <taxon>Pentapetalae</taxon>
        <taxon>asterids</taxon>
        <taxon>campanulids</taxon>
        <taxon>Asterales</taxon>
        <taxon>Asteraceae</taxon>
        <taxon>Asteroideae</taxon>
        <taxon>Anthemideae</taxon>
        <taxon>Anthemidinae</taxon>
        <taxon>Tanacetum</taxon>
    </lineage>
</organism>
<dbReference type="Gene3D" id="3.40.630.30">
    <property type="match status" value="1"/>
</dbReference>
<dbReference type="Pfam" id="PF13966">
    <property type="entry name" value="zf-RVT"/>
    <property type="match status" value="1"/>
</dbReference>
<protein>
    <submittedName>
        <fullName evidence="2">RNA-directed DNA polymerase, eukaryota, reverse transcriptase zinc-binding domain protein</fullName>
    </submittedName>
</protein>
<dbReference type="PROSITE" id="PS51186">
    <property type="entry name" value="GNAT"/>
    <property type="match status" value="1"/>
</dbReference>
<accession>A0ABQ5BG33</accession>
<sequence length="495" mass="55922">MQDTLLWGSLTLIKSVLSGIGTYYFSSFKVPTTIINKLESICRNFFWARNSDERKMAWIAWDKVIALLDQGGLNIGGLKKDDLLSYGITLPSLFKRKTGNGLTTKFWLDSWIGGPPICNSFPRLFRLERNTNCLVHDRVPQPTANRPLSAASVPGGSHRLNPSASRPQLIHNCPLPMGLCFTWDWIRPLCSAAEQQELQELCSLISKLCLSNDQYIWKCTISDDRRFTVKSMRTYINILLHPLEPQPFKWNKILPIKINISSWRIFHKRLPTRCSLDRRGIDLNSTHCSACGEYIETEEHLFNSCRIAKHTWSKVLIWWKINNVSISSLLDAINLAERVSIPGNLKAYFDVVVQTTLWFLWRFRNEMCFSLKQPSKDLILNEIKLSSFNWISSPSVLLDVSRSKIVATGSVFIEKKFVRSCGKAGHIEDVVVDSSARGMQLGKKVIGFLADHARLMGCYKVILDCSAVDVGGGFSIVDVGGDLAGGKIERFDEVV</sequence>
<dbReference type="InterPro" id="IPR026960">
    <property type="entry name" value="RVT-Znf"/>
</dbReference>
<dbReference type="CDD" id="cd04301">
    <property type="entry name" value="NAT_SF"/>
    <property type="match status" value="1"/>
</dbReference>
<dbReference type="SUPFAM" id="SSF55729">
    <property type="entry name" value="Acyl-CoA N-acyltransferases (Nat)"/>
    <property type="match status" value="1"/>
</dbReference>
<keyword evidence="2" id="KW-0808">Transferase</keyword>
<dbReference type="InterPro" id="IPR000182">
    <property type="entry name" value="GNAT_dom"/>
</dbReference>
<gene>
    <name evidence="2" type="ORF">Tco_0860049</name>
</gene>
<reference evidence="2" key="1">
    <citation type="journal article" date="2022" name="Int. J. Mol. Sci.">
        <title>Draft Genome of Tanacetum Coccineum: Genomic Comparison of Closely Related Tanacetum-Family Plants.</title>
        <authorList>
            <person name="Yamashiro T."/>
            <person name="Shiraishi A."/>
            <person name="Nakayama K."/>
            <person name="Satake H."/>
        </authorList>
    </citation>
    <scope>NUCLEOTIDE SEQUENCE</scope>
</reference>
<keyword evidence="3" id="KW-1185">Reference proteome</keyword>
<evidence type="ECO:0000313" key="3">
    <source>
        <dbReference type="Proteomes" id="UP001151760"/>
    </source>
</evidence>
<dbReference type="Proteomes" id="UP001151760">
    <property type="component" value="Unassembled WGS sequence"/>
</dbReference>
<comment type="caution">
    <text evidence="2">The sequence shown here is derived from an EMBL/GenBank/DDBJ whole genome shotgun (WGS) entry which is preliminary data.</text>
</comment>
<reference evidence="2" key="2">
    <citation type="submission" date="2022-01" db="EMBL/GenBank/DDBJ databases">
        <authorList>
            <person name="Yamashiro T."/>
            <person name="Shiraishi A."/>
            <person name="Satake H."/>
            <person name="Nakayama K."/>
        </authorList>
    </citation>
    <scope>NUCLEOTIDE SEQUENCE</scope>
</reference>
<proteinExistence type="predicted"/>
<dbReference type="PANTHER" id="PTHR33116:SF79">
    <property type="entry name" value="REVERSE TRANSCRIPTASE DOMAIN, ZINC FINGER, CCHC-TYPE-RELATED"/>
    <property type="match status" value="1"/>
</dbReference>
<dbReference type="PANTHER" id="PTHR33116">
    <property type="entry name" value="REVERSE TRANSCRIPTASE ZINC-BINDING DOMAIN-CONTAINING PROTEIN-RELATED-RELATED"/>
    <property type="match status" value="1"/>
</dbReference>
<keyword evidence="2" id="KW-0548">Nucleotidyltransferase</keyword>
<keyword evidence="2" id="KW-0695">RNA-directed DNA polymerase</keyword>
<dbReference type="GO" id="GO:0003964">
    <property type="term" value="F:RNA-directed DNA polymerase activity"/>
    <property type="evidence" value="ECO:0007669"/>
    <property type="project" value="UniProtKB-KW"/>
</dbReference>
<evidence type="ECO:0000313" key="2">
    <source>
        <dbReference type="EMBL" id="GJT13007.1"/>
    </source>
</evidence>
<dbReference type="Pfam" id="PF00583">
    <property type="entry name" value="Acetyltransf_1"/>
    <property type="match status" value="1"/>
</dbReference>